<dbReference type="InterPro" id="IPR027417">
    <property type="entry name" value="P-loop_NTPase"/>
</dbReference>
<dbReference type="NCBIfam" id="NF047431">
    <property type="entry name" value="hiber_recruit"/>
    <property type="match status" value="1"/>
</dbReference>
<evidence type="ECO:0000259" key="1">
    <source>
        <dbReference type="SMART" id="SM00833"/>
    </source>
</evidence>
<dbReference type="RefSeq" id="WP_253645490.1">
    <property type="nucleotide sequence ID" value="NZ_BAAAMO010000002.1"/>
</dbReference>
<accession>A0ABW3G856</accession>
<protein>
    <submittedName>
        <fullName evidence="2">Ribosome hibernation factor-recruiting GTPase MRF</fullName>
    </submittedName>
</protein>
<dbReference type="Proteomes" id="UP001597068">
    <property type="component" value="Unassembled WGS sequence"/>
</dbReference>
<gene>
    <name evidence="2" type="primary">mrf</name>
    <name evidence="2" type="ORF">ACFQ04_12980</name>
</gene>
<dbReference type="Pfam" id="PF07683">
    <property type="entry name" value="CobW_C"/>
    <property type="match status" value="1"/>
</dbReference>
<dbReference type="EMBL" id="JBHTIL010000001">
    <property type="protein sequence ID" value="MFD0926650.1"/>
    <property type="molecule type" value="Genomic_DNA"/>
</dbReference>
<feature type="domain" description="CobW C-terminal" evidence="1">
    <location>
        <begin position="273"/>
        <end position="389"/>
    </location>
</feature>
<dbReference type="Gene3D" id="3.40.50.300">
    <property type="entry name" value="P-loop containing nucleotide triphosphate hydrolases"/>
    <property type="match status" value="1"/>
</dbReference>
<reference evidence="3" key="1">
    <citation type="journal article" date="2019" name="Int. J. Syst. Evol. Microbiol.">
        <title>The Global Catalogue of Microorganisms (GCM) 10K type strain sequencing project: providing services to taxonomists for standard genome sequencing and annotation.</title>
        <authorList>
            <consortium name="The Broad Institute Genomics Platform"/>
            <consortium name="The Broad Institute Genome Sequencing Center for Infectious Disease"/>
            <person name="Wu L."/>
            <person name="Ma J."/>
        </authorList>
    </citation>
    <scope>NUCLEOTIDE SEQUENCE [LARGE SCALE GENOMIC DNA]</scope>
    <source>
        <strain evidence="3">CCUG 50873</strain>
    </source>
</reference>
<organism evidence="2 3">
    <name type="scientific">Williamsia deligens</name>
    <dbReference type="NCBI Taxonomy" id="321325"/>
    <lineage>
        <taxon>Bacteria</taxon>
        <taxon>Bacillati</taxon>
        <taxon>Actinomycetota</taxon>
        <taxon>Actinomycetes</taxon>
        <taxon>Mycobacteriales</taxon>
        <taxon>Nocardiaceae</taxon>
        <taxon>Williamsia</taxon>
    </lineage>
</organism>
<dbReference type="SUPFAM" id="SSF90002">
    <property type="entry name" value="Hypothetical protein YjiA, C-terminal domain"/>
    <property type="match status" value="1"/>
</dbReference>
<dbReference type="InterPro" id="IPR011629">
    <property type="entry name" value="CobW-like_C"/>
</dbReference>
<dbReference type="InterPro" id="IPR003495">
    <property type="entry name" value="CobW/HypB/UreG_nucleotide-bd"/>
</dbReference>
<keyword evidence="3" id="KW-1185">Reference proteome</keyword>
<dbReference type="PANTHER" id="PTHR43603">
    <property type="entry name" value="COBW DOMAIN-CONTAINING PROTEIN DDB_G0274527"/>
    <property type="match status" value="1"/>
</dbReference>
<dbReference type="PANTHER" id="PTHR43603:SF1">
    <property type="entry name" value="ZINC-REGULATED GTPASE METALLOPROTEIN ACTIVATOR 1"/>
    <property type="match status" value="1"/>
</dbReference>
<proteinExistence type="predicted"/>
<name>A0ABW3G856_9NOCA</name>
<comment type="caution">
    <text evidence="2">The sequence shown here is derived from an EMBL/GenBank/DDBJ whole genome shotgun (WGS) entry which is preliminary data.</text>
</comment>
<dbReference type="SMART" id="SM00833">
    <property type="entry name" value="CobW_C"/>
    <property type="match status" value="1"/>
</dbReference>
<evidence type="ECO:0000313" key="2">
    <source>
        <dbReference type="EMBL" id="MFD0926650.1"/>
    </source>
</evidence>
<dbReference type="Pfam" id="PF02492">
    <property type="entry name" value="cobW"/>
    <property type="match status" value="1"/>
</dbReference>
<sequence>MISNKEEGLVERTPVFVVAGLDPVAVDAVATGLAAPGTAIVHHDLVEVSLGVITRTVRQVDADGCTQTRVSRIDLDHGCVSCALRHDLLPTLRALHRRTNVDRIVVALDPLIEPEPLCWAIDAVDVVGVPGQVDGPASRDVRVEAVIGCIAAGTWLEEATGDLTLPEAGFDSGDAGDERTLSQVAVGHVAFADALVVHGAAVANWDAAVFGAVIRRLAPDVPVVMEAPGRPLDEKLVALLLSAMPLGARRDRSVGPFDPLLAGQPPLDADCGVQLVEFTTTRPFHPGRLHDALDALLEGVVCSRGRLWLATQPVEALWMESAGGGLRVATGGPWLAAMSPDELAQVDPERGALAAARWDPEFGDRHTSLVVLVHRADPDTIRAALRAACVTDAEMAAGQGVWSTWDDPFGAFHADPCETSVPHPIPENEEKR</sequence>
<evidence type="ECO:0000313" key="3">
    <source>
        <dbReference type="Proteomes" id="UP001597068"/>
    </source>
</evidence>
<dbReference type="InterPro" id="IPR051927">
    <property type="entry name" value="Zn_Chap_cDPG_Synth"/>
</dbReference>